<organism evidence="1 2">
    <name type="scientific">Microvirga tunisiensis</name>
    <dbReference type="NCBI Taxonomy" id="2108360"/>
    <lineage>
        <taxon>Bacteria</taxon>
        <taxon>Pseudomonadati</taxon>
        <taxon>Pseudomonadota</taxon>
        <taxon>Alphaproteobacteria</taxon>
        <taxon>Hyphomicrobiales</taxon>
        <taxon>Methylobacteriaceae</taxon>
        <taxon>Microvirga</taxon>
    </lineage>
</organism>
<dbReference type="Proteomes" id="UP000403266">
    <property type="component" value="Unassembled WGS sequence"/>
</dbReference>
<sequence>MSDTGATPKISARAHSDDRAIEISFNAYPWFAQAEDAEILALADKGWGGCDPADEVAQFMETQDSEVDRLFTFLSTHPRMSNGDTVGFECYIEEDEAVSWIKENRPELYEHLTLEGGGQND</sequence>
<keyword evidence="2" id="KW-1185">Reference proteome</keyword>
<protein>
    <submittedName>
        <fullName evidence="1">Uncharacterized protein</fullName>
    </submittedName>
</protein>
<dbReference type="RefSeq" id="WP_152716778.1">
    <property type="nucleotide sequence ID" value="NZ_VOSJ01000307.1"/>
</dbReference>
<gene>
    <name evidence="1" type="ORF">FS320_33780</name>
</gene>
<accession>A0A5N7MUY2</accession>
<evidence type="ECO:0000313" key="1">
    <source>
        <dbReference type="EMBL" id="MPR29904.1"/>
    </source>
</evidence>
<name>A0A5N7MUY2_9HYPH</name>
<proteinExistence type="predicted"/>
<dbReference type="EMBL" id="VOSK01000283">
    <property type="protein sequence ID" value="MPR29904.1"/>
    <property type="molecule type" value="Genomic_DNA"/>
</dbReference>
<dbReference type="AlphaFoldDB" id="A0A5N7MUY2"/>
<reference evidence="1 2" key="1">
    <citation type="journal article" date="2019" name="Syst. Appl. Microbiol.">
        <title>Microvirga tunisiensis sp. nov., a root nodule symbiotic bacterium isolated from Lupinus micranthus and L. luteus grown in Northern Tunisia.</title>
        <authorList>
            <person name="Msaddak A."/>
            <person name="Rejili M."/>
            <person name="Duran D."/>
            <person name="Mars M."/>
            <person name="Palacios J.M."/>
            <person name="Ruiz-Argueso T."/>
            <person name="Rey L."/>
            <person name="Imperial J."/>
        </authorList>
    </citation>
    <scope>NUCLEOTIDE SEQUENCE [LARGE SCALE GENOMIC DNA]</scope>
    <source>
        <strain evidence="1 2">Lmie10</strain>
    </source>
</reference>
<dbReference type="OrthoDB" id="10012488at2"/>
<evidence type="ECO:0000313" key="2">
    <source>
        <dbReference type="Proteomes" id="UP000403266"/>
    </source>
</evidence>
<comment type="caution">
    <text evidence="1">The sequence shown here is derived from an EMBL/GenBank/DDBJ whole genome shotgun (WGS) entry which is preliminary data.</text>
</comment>